<accession>A0A450WUZ3</accession>
<evidence type="ECO:0000313" key="2">
    <source>
        <dbReference type="EMBL" id="VFK20881.1"/>
    </source>
</evidence>
<gene>
    <name evidence="2" type="ORF">BECKLFY1418C_GA0070996_108011</name>
</gene>
<dbReference type="AlphaFoldDB" id="A0A450WUZ3"/>
<feature type="transmembrane region" description="Helical" evidence="1">
    <location>
        <begin position="44"/>
        <end position="61"/>
    </location>
</feature>
<keyword evidence="1" id="KW-0812">Transmembrane</keyword>
<keyword evidence="1" id="KW-0472">Membrane</keyword>
<sequence>MRDMRKVLSIIVLGTWSAGILLIFILIIFNLIDVEIGKELLKTFSSISSGFVGVVFGYYFTSRRDDI</sequence>
<proteinExistence type="predicted"/>
<organism evidence="2">
    <name type="scientific">Candidatus Kentrum sp. LFY</name>
    <dbReference type="NCBI Taxonomy" id="2126342"/>
    <lineage>
        <taxon>Bacteria</taxon>
        <taxon>Pseudomonadati</taxon>
        <taxon>Pseudomonadota</taxon>
        <taxon>Gammaproteobacteria</taxon>
        <taxon>Candidatus Kentrum</taxon>
    </lineage>
</organism>
<evidence type="ECO:0000256" key="1">
    <source>
        <dbReference type="SAM" id="Phobius"/>
    </source>
</evidence>
<dbReference type="EMBL" id="CAADFN010000080">
    <property type="protein sequence ID" value="VFK20881.1"/>
    <property type="molecule type" value="Genomic_DNA"/>
</dbReference>
<feature type="transmembrane region" description="Helical" evidence="1">
    <location>
        <begin position="7"/>
        <end position="32"/>
    </location>
</feature>
<reference evidence="2" key="1">
    <citation type="submission" date="2019-02" db="EMBL/GenBank/DDBJ databases">
        <authorList>
            <person name="Gruber-Vodicka R. H."/>
            <person name="Seah K. B. B."/>
        </authorList>
    </citation>
    <scope>NUCLEOTIDE SEQUENCE</scope>
    <source>
        <strain evidence="2">BECK_BY7</strain>
    </source>
</reference>
<keyword evidence="1" id="KW-1133">Transmembrane helix</keyword>
<protein>
    <submittedName>
        <fullName evidence="2">Uncharacterized protein</fullName>
    </submittedName>
</protein>
<name>A0A450WUZ3_9GAMM</name>